<name>A0ABU3CS84_9FLAO</name>
<evidence type="ECO:0000256" key="1">
    <source>
        <dbReference type="ARBA" id="ARBA00022649"/>
    </source>
</evidence>
<evidence type="ECO:0000313" key="2">
    <source>
        <dbReference type="EMBL" id="MDT0649208.1"/>
    </source>
</evidence>
<keyword evidence="3" id="KW-1185">Reference proteome</keyword>
<sequence>MEKIIWSRVATNDLSQIWLFYAHKNLKAAERIVEEIIALAEKLKYPEQYQEDEILGKPYRRMIHKHFKIVYLKFNHQILITNIFDTRQNPAKLK</sequence>
<dbReference type="InterPro" id="IPR007712">
    <property type="entry name" value="RelE/ParE_toxin"/>
</dbReference>
<dbReference type="Proteomes" id="UP001248819">
    <property type="component" value="Unassembled WGS sequence"/>
</dbReference>
<comment type="caution">
    <text evidence="2">The sequence shown here is derived from an EMBL/GenBank/DDBJ whole genome shotgun (WGS) entry which is preliminary data.</text>
</comment>
<dbReference type="EMBL" id="JAVRHP010000011">
    <property type="protein sequence ID" value="MDT0649208.1"/>
    <property type="molecule type" value="Genomic_DNA"/>
</dbReference>
<accession>A0ABU3CS84</accession>
<reference evidence="2 3" key="1">
    <citation type="submission" date="2023-09" db="EMBL/GenBank/DDBJ databases">
        <authorList>
            <person name="Rey-Velasco X."/>
        </authorList>
    </citation>
    <scope>NUCLEOTIDE SEQUENCE [LARGE SCALE GENOMIC DNA]</scope>
    <source>
        <strain evidence="2 3">F297</strain>
    </source>
</reference>
<evidence type="ECO:0000313" key="3">
    <source>
        <dbReference type="Proteomes" id="UP001248819"/>
    </source>
</evidence>
<protein>
    <submittedName>
        <fullName evidence="2">Type II toxin-antitoxin system RelE/ParE family toxin</fullName>
    </submittedName>
</protein>
<proteinExistence type="predicted"/>
<gene>
    <name evidence="2" type="ORF">RM529_03580</name>
</gene>
<dbReference type="Gene3D" id="3.30.2310.20">
    <property type="entry name" value="RelE-like"/>
    <property type="match status" value="1"/>
</dbReference>
<dbReference type="InterPro" id="IPR035093">
    <property type="entry name" value="RelE/ParE_toxin_dom_sf"/>
</dbReference>
<keyword evidence="1" id="KW-1277">Toxin-antitoxin system</keyword>
<dbReference type="RefSeq" id="WP_311483386.1">
    <property type="nucleotide sequence ID" value="NZ_JAVRHP010000011.1"/>
</dbReference>
<organism evidence="2 3">
    <name type="scientific">Autumnicola edwardsiae</name>
    <dbReference type="NCBI Taxonomy" id="3075594"/>
    <lineage>
        <taxon>Bacteria</taxon>
        <taxon>Pseudomonadati</taxon>
        <taxon>Bacteroidota</taxon>
        <taxon>Flavobacteriia</taxon>
        <taxon>Flavobacteriales</taxon>
        <taxon>Flavobacteriaceae</taxon>
        <taxon>Autumnicola</taxon>
    </lineage>
</organism>
<dbReference type="Pfam" id="PF05016">
    <property type="entry name" value="ParE_toxin"/>
    <property type="match status" value="1"/>
</dbReference>